<evidence type="ECO:0000313" key="4">
    <source>
        <dbReference type="EMBL" id="KTD62347.1"/>
    </source>
</evidence>
<feature type="repeat" description="ANK" evidence="3">
    <location>
        <begin position="114"/>
        <end position="146"/>
    </location>
</feature>
<dbReference type="PANTHER" id="PTHR24198:SF165">
    <property type="entry name" value="ANKYRIN REPEAT-CONTAINING PROTEIN-RELATED"/>
    <property type="match status" value="1"/>
</dbReference>
<name>A0A0W0YZR4_9GAMM</name>
<organism evidence="4 5">
    <name type="scientific">Legionella shakespearei DSM 23087</name>
    <dbReference type="NCBI Taxonomy" id="1122169"/>
    <lineage>
        <taxon>Bacteria</taxon>
        <taxon>Pseudomonadati</taxon>
        <taxon>Pseudomonadota</taxon>
        <taxon>Gammaproteobacteria</taxon>
        <taxon>Legionellales</taxon>
        <taxon>Legionellaceae</taxon>
        <taxon>Legionella</taxon>
    </lineage>
</organism>
<comment type="caution">
    <text evidence="4">The sequence shown here is derived from an EMBL/GenBank/DDBJ whole genome shotgun (WGS) entry which is preliminary data.</text>
</comment>
<sequence length="359" mass="40190">MITTFDGLRRQLNLSQQFTSKEQLNDLASWCKEHISQDVVFTGTDKERYTAYMKLAEHYLTVFLPVASRDFSAVDPALNHMNCIQYAAYKGYDRFLAQKAELFSPELLNKGNVAGMTPLHLAALAGHIYTVNQLLSLGVLPDKINNNKQFPLYTALVLPIIYEAKLKQTKIGIFRLLLAKMPALVNAVDTNGDTVAHLMASNGFDTLIQELPRHLLFVTNNFLKYPIHVAILNRQLSVVEKLMSIPEMSGVRDAEKRTPLHYAAQYGTEEFAALCFKDKKSLEARDTFGMTPLLSAAKSGNLPVVQWLVGQMANVNATDCQGQTLWDLAAQSKNNNLMVWVSRICGTDANSSQEHQMKF</sequence>
<feature type="repeat" description="ANK" evidence="3">
    <location>
        <begin position="288"/>
        <end position="320"/>
    </location>
</feature>
<dbReference type="STRING" id="1122169.Lsha_1047"/>
<dbReference type="Pfam" id="PF00023">
    <property type="entry name" value="Ank"/>
    <property type="match status" value="1"/>
</dbReference>
<dbReference type="SUPFAM" id="SSF48403">
    <property type="entry name" value="Ankyrin repeat"/>
    <property type="match status" value="1"/>
</dbReference>
<dbReference type="InterPro" id="IPR002110">
    <property type="entry name" value="Ankyrin_rpt"/>
</dbReference>
<dbReference type="AlphaFoldDB" id="A0A0W0YZR4"/>
<evidence type="ECO:0000256" key="3">
    <source>
        <dbReference type="PROSITE-ProRule" id="PRU00023"/>
    </source>
</evidence>
<dbReference type="SMART" id="SM00248">
    <property type="entry name" value="ANK"/>
    <property type="match status" value="6"/>
</dbReference>
<evidence type="ECO:0000256" key="1">
    <source>
        <dbReference type="ARBA" id="ARBA00022737"/>
    </source>
</evidence>
<dbReference type="Proteomes" id="UP000054600">
    <property type="component" value="Unassembled WGS sequence"/>
</dbReference>
<dbReference type="RefSeq" id="WP_018578006.1">
    <property type="nucleotide sequence ID" value="NZ_KB892415.1"/>
</dbReference>
<keyword evidence="1" id="KW-0677">Repeat</keyword>
<dbReference type="PROSITE" id="PS50088">
    <property type="entry name" value="ANK_REPEAT"/>
    <property type="match status" value="2"/>
</dbReference>
<reference evidence="4 5" key="1">
    <citation type="submission" date="2015-11" db="EMBL/GenBank/DDBJ databases">
        <title>Genomic analysis of 38 Legionella species identifies large and diverse effector repertoires.</title>
        <authorList>
            <person name="Burstein D."/>
            <person name="Amaro F."/>
            <person name="Zusman T."/>
            <person name="Lifshitz Z."/>
            <person name="Cohen O."/>
            <person name="Gilbert J.A."/>
            <person name="Pupko T."/>
            <person name="Shuman H.A."/>
            <person name="Segal G."/>
        </authorList>
    </citation>
    <scope>NUCLEOTIDE SEQUENCE [LARGE SCALE GENOMIC DNA]</scope>
    <source>
        <strain evidence="4 5">ATCC 49655</strain>
    </source>
</reference>
<dbReference type="PATRIC" id="fig|1122169.6.peg.1209"/>
<dbReference type="Pfam" id="PF12796">
    <property type="entry name" value="Ank_2"/>
    <property type="match status" value="1"/>
</dbReference>
<evidence type="ECO:0000313" key="5">
    <source>
        <dbReference type="Proteomes" id="UP000054600"/>
    </source>
</evidence>
<accession>A0A0W0YZR4</accession>
<evidence type="ECO:0000256" key="2">
    <source>
        <dbReference type="ARBA" id="ARBA00023043"/>
    </source>
</evidence>
<protein>
    <submittedName>
        <fullName evidence="4">Ankyrin repeat protein</fullName>
    </submittedName>
</protein>
<keyword evidence="2 3" id="KW-0040">ANK repeat</keyword>
<keyword evidence="5" id="KW-1185">Reference proteome</keyword>
<dbReference type="PANTHER" id="PTHR24198">
    <property type="entry name" value="ANKYRIN REPEAT AND PROTEIN KINASE DOMAIN-CONTAINING PROTEIN"/>
    <property type="match status" value="1"/>
</dbReference>
<proteinExistence type="predicted"/>
<dbReference type="InterPro" id="IPR036770">
    <property type="entry name" value="Ankyrin_rpt-contain_sf"/>
</dbReference>
<dbReference type="eggNOG" id="COG0666">
    <property type="taxonomic scope" value="Bacteria"/>
</dbReference>
<dbReference type="EMBL" id="LNYW01000033">
    <property type="protein sequence ID" value="KTD62347.1"/>
    <property type="molecule type" value="Genomic_DNA"/>
</dbReference>
<dbReference type="Gene3D" id="1.25.40.20">
    <property type="entry name" value="Ankyrin repeat-containing domain"/>
    <property type="match status" value="2"/>
</dbReference>
<dbReference type="OrthoDB" id="5649561at2"/>
<dbReference type="PROSITE" id="PS50297">
    <property type="entry name" value="ANK_REP_REGION"/>
    <property type="match status" value="2"/>
</dbReference>
<gene>
    <name evidence="4" type="ORF">Lsha_1047</name>
</gene>